<evidence type="ECO:0000313" key="4">
    <source>
        <dbReference type="EMBL" id="CAK5278664.1"/>
    </source>
</evidence>
<feature type="compositionally biased region" description="Low complexity" evidence="1">
    <location>
        <begin position="536"/>
        <end position="545"/>
    </location>
</feature>
<dbReference type="Proteomes" id="UP001295794">
    <property type="component" value="Unassembled WGS sequence"/>
</dbReference>
<evidence type="ECO:0000259" key="3">
    <source>
        <dbReference type="SMART" id="SM00148"/>
    </source>
</evidence>
<feature type="signal peptide" evidence="2">
    <location>
        <begin position="1"/>
        <end position="18"/>
    </location>
</feature>
<dbReference type="InterPro" id="IPR051057">
    <property type="entry name" value="PI-PLC_domain"/>
</dbReference>
<dbReference type="AlphaFoldDB" id="A0AAD2K5Q2"/>
<dbReference type="PANTHER" id="PTHR13593">
    <property type="match status" value="1"/>
</dbReference>
<dbReference type="SMART" id="SM00148">
    <property type="entry name" value="PLCXc"/>
    <property type="match status" value="1"/>
</dbReference>
<dbReference type="Gene3D" id="3.20.20.190">
    <property type="entry name" value="Phosphatidylinositol (PI) phosphodiesterase"/>
    <property type="match status" value="1"/>
</dbReference>
<feature type="domain" description="Phosphatidylinositol-specific phospholipase C X" evidence="3">
    <location>
        <begin position="49"/>
        <end position="210"/>
    </location>
</feature>
<sequence>MYGLSLSLLLLLVPGVLSEPLRSLPMEKRQSDSYRTLTTASNPDWMMTVSDGASLGALSIPGTHESLALVGGDITECQENLGTSADTLTAQLSAGIRMFDIRLRIESGNTFVVHHGAVYQDANFDDVLTKVSAYLSAHPTEAVLMRVKQECTGQIGSCTDVSGQASFVDIFDMYTARYPNAFWAPSINRNSAPGTPTLGAVRGKIVLAVINGPQGGRTDSYGLAQFSGWNDGDSTYIQDNYNVPDVGAIATKRDQVRRFLDAYNAPGADFGSIFVNFGSGSSLFAFPNQVAGGAFGVQGVNPFVEIYLGQGTDVHQAVKRTGVLMLDFPGGGLINKILTFNAGLYRHTLRAAQTTGRAKRRQRLLAPAHTTSAAQPRWITTPRNTDPETDPETRLSGCGLRTHAWGHRAVPASPVPPLSPPPPPPLRPSAARAHGAPLQRLRRVHPCERGASAGHCAGSDVAEPLLQYPFTPIQERFSGGLRSQASTDSLYRRNTTWSADSHTLAWTGTHTQSGTTHTQSSSSDVDAPPGPRHPPKTTTKVTLVPASAKRSVPTRNGLHPYAHQGLKSWIDTDEDDERDVREQVARGAGNQNDASAPGHQARIATTGPRTKKGGRVPWRSLGIPSAAAAPPCRPVAVQTPDDRWPIGVPYDPRTPDLEKEEEKRLVRRAASWKRKVQVCVNSADECGAADGIWILSDVSKKPCGDCDDFCEPIPEPHIRYPNL</sequence>
<dbReference type="EMBL" id="CAVNYO010000424">
    <property type="protein sequence ID" value="CAK5278664.1"/>
    <property type="molecule type" value="Genomic_DNA"/>
</dbReference>
<feature type="compositionally biased region" description="Pro residues" evidence="1">
    <location>
        <begin position="413"/>
        <end position="427"/>
    </location>
</feature>
<dbReference type="PROSITE" id="PS50007">
    <property type="entry name" value="PIPLC_X_DOMAIN"/>
    <property type="match status" value="1"/>
</dbReference>
<dbReference type="InterPro" id="IPR017946">
    <property type="entry name" value="PLC-like_Pdiesterase_TIM-brl"/>
</dbReference>
<feature type="region of interest" description="Disordered" evidence="1">
    <location>
        <begin position="408"/>
        <end position="435"/>
    </location>
</feature>
<dbReference type="CDD" id="cd08586">
    <property type="entry name" value="PI-PLCc_BcPLC_like"/>
    <property type="match status" value="1"/>
</dbReference>
<dbReference type="GO" id="GO:0006629">
    <property type="term" value="P:lipid metabolic process"/>
    <property type="evidence" value="ECO:0007669"/>
    <property type="project" value="InterPro"/>
</dbReference>
<dbReference type="Pfam" id="PF00388">
    <property type="entry name" value="PI-PLC-X"/>
    <property type="match status" value="1"/>
</dbReference>
<gene>
    <name evidence="4" type="ORF">MYCIT1_LOCUS28151</name>
</gene>
<accession>A0AAD2K5Q2</accession>
<feature type="chain" id="PRO_5042249342" description="Phosphatidylinositol-specific phospholipase C X domain-containing protein" evidence="2">
    <location>
        <begin position="19"/>
        <end position="723"/>
    </location>
</feature>
<keyword evidence="2" id="KW-0732">Signal</keyword>
<dbReference type="PANTHER" id="PTHR13593:SF113">
    <property type="entry name" value="SI:DKEY-266F7.9"/>
    <property type="match status" value="1"/>
</dbReference>
<evidence type="ECO:0000256" key="1">
    <source>
        <dbReference type="SAM" id="MobiDB-lite"/>
    </source>
</evidence>
<organism evidence="4 5">
    <name type="scientific">Mycena citricolor</name>
    <dbReference type="NCBI Taxonomy" id="2018698"/>
    <lineage>
        <taxon>Eukaryota</taxon>
        <taxon>Fungi</taxon>
        <taxon>Dikarya</taxon>
        <taxon>Basidiomycota</taxon>
        <taxon>Agaricomycotina</taxon>
        <taxon>Agaricomycetes</taxon>
        <taxon>Agaricomycetidae</taxon>
        <taxon>Agaricales</taxon>
        <taxon>Marasmiineae</taxon>
        <taxon>Mycenaceae</taxon>
        <taxon>Mycena</taxon>
    </lineage>
</organism>
<protein>
    <recommendedName>
        <fullName evidence="3">Phosphatidylinositol-specific phospholipase C X domain-containing protein</fullName>
    </recommendedName>
</protein>
<dbReference type="SUPFAM" id="SSF51695">
    <property type="entry name" value="PLC-like phosphodiesterases"/>
    <property type="match status" value="1"/>
</dbReference>
<feature type="compositionally biased region" description="Low complexity" evidence="1">
    <location>
        <begin position="624"/>
        <end position="636"/>
    </location>
</feature>
<keyword evidence="5" id="KW-1185">Reference proteome</keyword>
<feature type="region of interest" description="Disordered" evidence="1">
    <location>
        <begin position="508"/>
        <end position="652"/>
    </location>
</feature>
<evidence type="ECO:0000313" key="5">
    <source>
        <dbReference type="Proteomes" id="UP001295794"/>
    </source>
</evidence>
<dbReference type="InterPro" id="IPR000909">
    <property type="entry name" value="PLipase_C_PInositol-sp_X_dom"/>
</dbReference>
<evidence type="ECO:0000256" key="2">
    <source>
        <dbReference type="SAM" id="SignalP"/>
    </source>
</evidence>
<reference evidence="4" key="1">
    <citation type="submission" date="2023-11" db="EMBL/GenBank/DDBJ databases">
        <authorList>
            <person name="De Vega J J."/>
            <person name="De Vega J J."/>
        </authorList>
    </citation>
    <scope>NUCLEOTIDE SEQUENCE</scope>
</reference>
<name>A0AAD2K5Q2_9AGAR</name>
<dbReference type="GO" id="GO:0008081">
    <property type="term" value="F:phosphoric diester hydrolase activity"/>
    <property type="evidence" value="ECO:0007669"/>
    <property type="project" value="InterPro"/>
</dbReference>
<proteinExistence type="predicted"/>
<feature type="compositionally biased region" description="Low complexity" evidence="1">
    <location>
        <begin position="508"/>
        <end position="523"/>
    </location>
</feature>
<comment type="caution">
    <text evidence="4">The sequence shown here is derived from an EMBL/GenBank/DDBJ whole genome shotgun (WGS) entry which is preliminary data.</text>
</comment>
<feature type="region of interest" description="Disordered" evidence="1">
    <location>
        <begin position="355"/>
        <end position="394"/>
    </location>
</feature>